<evidence type="ECO:0000259" key="4">
    <source>
        <dbReference type="PROSITE" id="PS50901"/>
    </source>
</evidence>
<dbReference type="PROSITE" id="PS50901">
    <property type="entry name" value="FTSK"/>
    <property type="match status" value="1"/>
</dbReference>
<dbReference type="GO" id="GO:0051301">
    <property type="term" value="P:cell division"/>
    <property type="evidence" value="ECO:0007669"/>
    <property type="project" value="UniProtKB-KW"/>
</dbReference>
<gene>
    <name evidence="5" type="ORF">GCM10011608_24210</name>
</gene>
<evidence type="ECO:0000256" key="2">
    <source>
        <dbReference type="ARBA" id="ARBA00022840"/>
    </source>
</evidence>
<keyword evidence="1 3" id="KW-0547">Nucleotide-binding</keyword>
<dbReference type="Proteomes" id="UP000608890">
    <property type="component" value="Unassembled WGS sequence"/>
</dbReference>
<dbReference type="Pfam" id="PF01580">
    <property type="entry name" value="FtsK_SpoIIIE"/>
    <property type="match status" value="1"/>
</dbReference>
<evidence type="ECO:0000313" key="5">
    <source>
        <dbReference type="EMBL" id="GGM38641.1"/>
    </source>
</evidence>
<evidence type="ECO:0000256" key="3">
    <source>
        <dbReference type="PROSITE-ProRule" id="PRU00289"/>
    </source>
</evidence>
<proteinExistence type="predicted"/>
<dbReference type="PANTHER" id="PTHR22683:SF41">
    <property type="entry name" value="DNA TRANSLOCASE FTSK"/>
    <property type="match status" value="1"/>
</dbReference>
<dbReference type="Gene3D" id="3.40.50.300">
    <property type="entry name" value="P-loop containing nucleotide triphosphate hydrolases"/>
    <property type="match status" value="1"/>
</dbReference>
<evidence type="ECO:0000313" key="6">
    <source>
        <dbReference type="Proteomes" id="UP000608890"/>
    </source>
</evidence>
<dbReference type="GO" id="GO:0005524">
    <property type="term" value="F:ATP binding"/>
    <property type="evidence" value="ECO:0007669"/>
    <property type="project" value="UniProtKB-UniRule"/>
</dbReference>
<evidence type="ECO:0000256" key="1">
    <source>
        <dbReference type="ARBA" id="ARBA00022741"/>
    </source>
</evidence>
<protein>
    <submittedName>
        <fullName evidence="5">Cell division protein FtsK</fullName>
    </submittedName>
</protein>
<accession>A0A917TUI9</accession>
<reference evidence="5" key="1">
    <citation type="journal article" date="2014" name="Int. J. Syst. Evol. Microbiol.">
        <title>Complete genome sequence of Corynebacterium casei LMG S-19264T (=DSM 44701T), isolated from a smear-ripened cheese.</title>
        <authorList>
            <consortium name="US DOE Joint Genome Institute (JGI-PGF)"/>
            <person name="Walter F."/>
            <person name="Albersmeier A."/>
            <person name="Kalinowski J."/>
            <person name="Ruckert C."/>
        </authorList>
    </citation>
    <scope>NUCLEOTIDE SEQUENCE</scope>
    <source>
        <strain evidence="5">CGMCC 4.7312</strain>
    </source>
</reference>
<keyword evidence="5" id="KW-0131">Cell cycle</keyword>
<name>A0A917TUI9_9ACTN</name>
<keyword evidence="2 3" id="KW-0067">ATP-binding</keyword>
<dbReference type="InterPro" id="IPR050206">
    <property type="entry name" value="FtsK/SpoIIIE/SftA"/>
</dbReference>
<reference evidence="5" key="2">
    <citation type="submission" date="2020-09" db="EMBL/GenBank/DDBJ databases">
        <authorList>
            <person name="Sun Q."/>
            <person name="Zhou Y."/>
        </authorList>
    </citation>
    <scope>NUCLEOTIDE SEQUENCE</scope>
    <source>
        <strain evidence="5">CGMCC 4.7312</strain>
    </source>
</reference>
<organism evidence="5 6">
    <name type="scientific">Micromonospora sonchi</name>
    <dbReference type="NCBI Taxonomy" id="1763543"/>
    <lineage>
        <taxon>Bacteria</taxon>
        <taxon>Bacillati</taxon>
        <taxon>Actinomycetota</taxon>
        <taxon>Actinomycetes</taxon>
        <taxon>Micromonosporales</taxon>
        <taxon>Micromonosporaceae</taxon>
        <taxon>Micromonospora</taxon>
    </lineage>
</organism>
<dbReference type="AlphaFoldDB" id="A0A917TUI9"/>
<comment type="caution">
    <text evidence="5">The sequence shown here is derived from an EMBL/GenBank/DDBJ whole genome shotgun (WGS) entry which is preliminary data.</text>
</comment>
<dbReference type="InterPro" id="IPR027417">
    <property type="entry name" value="P-loop_NTPase"/>
</dbReference>
<feature type="binding site" evidence="3">
    <location>
        <begin position="365"/>
        <end position="372"/>
    </location>
    <ligand>
        <name>ATP</name>
        <dbReference type="ChEBI" id="CHEBI:30616"/>
    </ligand>
</feature>
<dbReference type="PANTHER" id="PTHR22683">
    <property type="entry name" value="SPORULATION PROTEIN RELATED"/>
    <property type="match status" value="1"/>
</dbReference>
<sequence length="878" mass="90689">MPLPRRPLGFCADQAALGGGGQRLGRLASAYGHAIAAHHAARAHLDAARDVLRTAGVPDAPGPDPEIIARLARVGDALATPVPGTPLARQPVPVRVGVAVTPGGGFPVLLPLGGGHHLAVDADGREPAVAALLRALVLRLLAIAPPGGVRVVGLDTAALGATFGPLRPLLDTGVIEAPATTEAEVAAALDAAERHTRAAHQADRPDQELLVLVATASPPPREAARLAALTHAGPAAAVCVLVAGWPSGTSTDPAPRLGATTMLRMTGPHAHVGDPPAAPFSTDGSGLAAPVLLDGDPPSTSVAALAQHLGQAARRDGTVDFADLLPGQRWAGSARAGLRTVVGRAGRDTFAMAFDDATPHWLVGGRTGAGKTVFLLDVLYGLAARYSPTELQLYLLDFKEGVSFTEFVPTGRDPSWLPHARAVGIESDREYGVAVLRELRRELNRRATALKRHGVTKLADLPADTAVPRIVAVIDEFQVLLAGNDPIARESVNLLEELARKGRSYGVHLVLASQSTTGIEALYGRAEAVFGQFALRVALPGGGGVLDQLNDAAATLPVGSAVVNTAAGVPGANTVIRFPDVSAAAGELTRLRHELWQARPAGSRSPSVFRGYDTARVEDDSTFTGLRPGGRRPLALVGRTVDVDGTSALFIMDTAPGRHLAVVGTSAVGAEVLRAATLSLARQHAPGEAAFLLAPLVAAADPAADDTAAALAAAGHLVERLDTVALRANLGLLASTSAGRTSGSAAAADSSGRTYLVVFGMDAAAGLLAESDPSTFRSGHDDLRTLLRQGPGHGVHLLGWWRGLRRLADDLGGTQNRDDVACLVALNVPGADLGLHLGVHDLAYTPRADRALLVDRHDQRVKLIVPFARDGHTSDGQE</sequence>
<dbReference type="InterPro" id="IPR002543">
    <property type="entry name" value="FtsK_dom"/>
</dbReference>
<feature type="domain" description="FtsK" evidence="4">
    <location>
        <begin position="347"/>
        <end position="548"/>
    </location>
</feature>
<dbReference type="GO" id="GO:0003677">
    <property type="term" value="F:DNA binding"/>
    <property type="evidence" value="ECO:0007669"/>
    <property type="project" value="InterPro"/>
</dbReference>
<keyword evidence="5" id="KW-0132">Cell division</keyword>
<dbReference type="EMBL" id="BMNB01000009">
    <property type="protein sequence ID" value="GGM38641.1"/>
    <property type="molecule type" value="Genomic_DNA"/>
</dbReference>
<keyword evidence="6" id="KW-1185">Reference proteome</keyword>
<dbReference type="CDD" id="cd01127">
    <property type="entry name" value="TrwB_TraG_TraD_VirD4"/>
    <property type="match status" value="1"/>
</dbReference>
<dbReference type="SUPFAM" id="SSF52540">
    <property type="entry name" value="P-loop containing nucleoside triphosphate hydrolases"/>
    <property type="match status" value="1"/>
</dbReference>